<reference evidence="6 7" key="2">
    <citation type="submission" date="2017-07" db="EMBL/GenBank/DDBJ databases">
        <title>Candidatus Dactylopiibacterium carminicum, a nitrogen-fixing symbiont of the cochineal insect Dactylopius coccus and Dactylopius opuntiae (Hemiptera: Coccoidea: Dactylopiidae).</title>
        <authorList>
            <person name="Vera A."/>
        </authorList>
    </citation>
    <scope>NUCLEOTIDE SEQUENCE [LARGE SCALE GENOMIC DNA]</scope>
    <source>
        <strain evidence="6 7">NFDCM</strain>
    </source>
</reference>
<dbReference type="AlphaFoldDB" id="A0A272EQ49"/>
<keyword evidence="4" id="KW-0732">Signal</keyword>
<evidence type="ECO:0000256" key="1">
    <source>
        <dbReference type="ARBA" id="ARBA00022737"/>
    </source>
</evidence>
<dbReference type="PANTHER" id="PTHR44858:SF1">
    <property type="entry name" value="UDP-N-ACETYLGLUCOSAMINE--PEPTIDE N-ACETYLGLUCOSAMINYLTRANSFERASE SPINDLY-RELATED"/>
    <property type="match status" value="1"/>
</dbReference>
<feature type="repeat" description="TPR" evidence="3">
    <location>
        <begin position="461"/>
        <end position="494"/>
    </location>
</feature>
<dbReference type="Proteomes" id="UP000216107">
    <property type="component" value="Unassembled WGS sequence"/>
</dbReference>
<dbReference type="OrthoDB" id="9766710at2"/>
<accession>A0A272EQ49</accession>
<feature type="chain" id="PRO_5012222120" description="Tetratricopeptide repeat protein" evidence="4">
    <location>
        <begin position="24"/>
        <end position="539"/>
    </location>
</feature>
<feature type="signal peptide" evidence="4">
    <location>
        <begin position="1"/>
        <end position="23"/>
    </location>
</feature>
<reference evidence="5 8" key="1">
    <citation type="submission" date="2016-08" db="EMBL/GenBank/DDBJ databases">
        <title>Candidatus Dactylopiibacterium carminicum genome sequence.</title>
        <authorList>
            <person name="Ramirez-Puebla S.T."/>
            <person name="Ormeno-Orrillo E."/>
            <person name="Vera-Ponce De Leon A."/>
            <person name="Luis L."/>
            <person name="Sanchez-Flores A."/>
            <person name="Monica R."/>
            <person name="Martinez-Romero E."/>
        </authorList>
    </citation>
    <scope>NUCLEOTIDE SEQUENCE [LARGE SCALE GENOMIC DNA]</scope>
    <source>
        <strain evidence="5">END1</strain>
    </source>
</reference>
<organism evidence="6 7">
    <name type="scientific">Candidatus Dactylopiibacterium carminicum</name>
    <dbReference type="NCBI Taxonomy" id="857335"/>
    <lineage>
        <taxon>Bacteria</taxon>
        <taxon>Pseudomonadati</taxon>
        <taxon>Pseudomonadota</taxon>
        <taxon>Betaproteobacteria</taxon>
        <taxon>Rhodocyclales</taxon>
        <taxon>Rhodocyclaceae</taxon>
        <taxon>Candidatus Dactylopiibacterium</taxon>
    </lineage>
</organism>
<dbReference type="PANTHER" id="PTHR44858">
    <property type="entry name" value="TETRATRICOPEPTIDE REPEAT PROTEIN 6"/>
    <property type="match status" value="1"/>
</dbReference>
<protein>
    <recommendedName>
        <fullName evidence="9">Tetratricopeptide repeat protein</fullName>
    </recommendedName>
</protein>
<dbReference type="InterPro" id="IPR011990">
    <property type="entry name" value="TPR-like_helical_dom_sf"/>
</dbReference>
<dbReference type="PROSITE" id="PS50005">
    <property type="entry name" value="TPR"/>
    <property type="match status" value="1"/>
</dbReference>
<dbReference type="InterPro" id="IPR019734">
    <property type="entry name" value="TPR_rpt"/>
</dbReference>
<keyword evidence="8" id="KW-1185">Reference proteome</keyword>
<evidence type="ECO:0000313" key="8">
    <source>
        <dbReference type="Proteomes" id="UP000623509"/>
    </source>
</evidence>
<gene>
    <name evidence="5" type="ORF">BGI27_13135</name>
    <name evidence="6" type="ORF">CGU29_12560</name>
</gene>
<sequence length="539" mass="60023">MKPSSVRVISLLLLSLFAVTAQAAPAASAKRKPAVDRVETLSSAQLLQQMFLAEVALARGLLADADVLYGEMIKRSDDERIIRRGNDIALANVARALEAAPVDAEQALRERLQRSQASRALMLMQLPALYARQADKQGALHAVERLTQPYLDEAEALVARALIRREAGELAQAMKDAQTALDLRPDWELAMLLRLRLAPDSARAELLPELYSFVRRNPKALEARVTYIRWLMEAKRTGEAREAYLGLLFDERGNNDLALTIASLAAQNEDMLTARSVLQGLVNENAGDVDQMRLLLGQVNEELKLEDEALQAYRAVTPGAQYANARTRLARLLASRGQWQEAVASLREAADQLPAAASSLQLTEAALLREVGQREQAYQLIAQILAREPGNETALYDGALLAEQLGQPELMEARLRQLLQRRPDHAHALNALGYSLTDRNIRLDEAQQLLEQAIALQPEDPAIIDSLGWLRFRQGRLDEALELLQRAYTVFPDPEVASHLIEVLWAQGRKDEARQRWLDSLRLQPDSAQLQDLGRRLGL</sequence>
<evidence type="ECO:0000256" key="4">
    <source>
        <dbReference type="SAM" id="SignalP"/>
    </source>
</evidence>
<dbReference type="InterPro" id="IPR050498">
    <property type="entry name" value="Ycf3"/>
</dbReference>
<evidence type="ECO:0000256" key="2">
    <source>
        <dbReference type="ARBA" id="ARBA00022803"/>
    </source>
</evidence>
<evidence type="ECO:0000313" key="7">
    <source>
        <dbReference type="Proteomes" id="UP000216107"/>
    </source>
</evidence>
<name>A0A272EQ49_9RHOO</name>
<dbReference type="EMBL" id="NMRN01000044">
    <property type="protein sequence ID" value="PAS92218.1"/>
    <property type="molecule type" value="Genomic_DNA"/>
</dbReference>
<dbReference type="SMART" id="SM00028">
    <property type="entry name" value="TPR"/>
    <property type="match status" value="6"/>
</dbReference>
<proteinExistence type="predicted"/>
<evidence type="ECO:0000313" key="5">
    <source>
        <dbReference type="EMBL" id="KAF7598452.1"/>
    </source>
</evidence>
<dbReference type="RefSeq" id="WP_095525327.1">
    <property type="nucleotide sequence ID" value="NZ_MDUX01000048.1"/>
</dbReference>
<dbReference type="Proteomes" id="UP000623509">
    <property type="component" value="Unassembled WGS sequence"/>
</dbReference>
<dbReference type="SUPFAM" id="SSF48452">
    <property type="entry name" value="TPR-like"/>
    <property type="match status" value="2"/>
</dbReference>
<evidence type="ECO:0000313" key="6">
    <source>
        <dbReference type="EMBL" id="PAS92218.1"/>
    </source>
</evidence>
<dbReference type="Pfam" id="PF13432">
    <property type="entry name" value="TPR_16"/>
    <property type="match status" value="2"/>
</dbReference>
<dbReference type="EMBL" id="MDUX01000048">
    <property type="protein sequence ID" value="KAF7598452.1"/>
    <property type="molecule type" value="Genomic_DNA"/>
</dbReference>
<dbReference type="Gene3D" id="1.25.40.10">
    <property type="entry name" value="Tetratricopeptide repeat domain"/>
    <property type="match status" value="2"/>
</dbReference>
<keyword evidence="1" id="KW-0677">Repeat</keyword>
<keyword evidence="2 3" id="KW-0802">TPR repeat</keyword>
<comment type="caution">
    <text evidence="6">The sequence shown here is derived from an EMBL/GenBank/DDBJ whole genome shotgun (WGS) entry which is preliminary data.</text>
</comment>
<evidence type="ECO:0000256" key="3">
    <source>
        <dbReference type="PROSITE-ProRule" id="PRU00339"/>
    </source>
</evidence>
<evidence type="ECO:0008006" key="9">
    <source>
        <dbReference type="Google" id="ProtNLM"/>
    </source>
</evidence>